<name>U4UQH5_DENPD</name>
<evidence type="ECO:0000256" key="2">
    <source>
        <dbReference type="SAM" id="SignalP"/>
    </source>
</evidence>
<reference evidence="4" key="2">
    <citation type="submission" date="2024-08" db="UniProtKB">
        <authorList>
            <consortium name="EnsemblMetazoa"/>
        </authorList>
    </citation>
    <scope>IDENTIFICATION</scope>
</reference>
<gene>
    <name evidence="4" type="primary">109535962</name>
    <name evidence="3" type="ORF">D910_12593</name>
</gene>
<dbReference type="EnsemblMetazoa" id="XM_019902010.1">
    <property type="protein sequence ID" value="XP_019757569.1"/>
    <property type="gene ID" value="LOC109535962"/>
</dbReference>
<dbReference type="Proteomes" id="UP000030742">
    <property type="component" value="Unassembled WGS sequence"/>
</dbReference>
<keyword evidence="5" id="KW-1185">Reference proteome</keyword>
<evidence type="ECO:0000313" key="4">
    <source>
        <dbReference type="EnsemblMetazoa" id="XP_019757569.1"/>
    </source>
</evidence>
<evidence type="ECO:0000313" key="6">
    <source>
        <dbReference type="Proteomes" id="UP000030742"/>
    </source>
</evidence>
<protein>
    <submittedName>
        <fullName evidence="3 4">Uncharacterized protein</fullName>
    </submittedName>
</protein>
<evidence type="ECO:0000313" key="5">
    <source>
        <dbReference type="Proteomes" id="UP000019118"/>
    </source>
</evidence>
<dbReference type="EMBL" id="KB632423">
    <property type="protein sequence ID" value="ERL95327.1"/>
    <property type="molecule type" value="Genomic_DNA"/>
</dbReference>
<evidence type="ECO:0000256" key="1">
    <source>
        <dbReference type="SAM" id="MobiDB-lite"/>
    </source>
</evidence>
<feature type="signal peptide" evidence="2">
    <location>
        <begin position="1"/>
        <end position="19"/>
    </location>
</feature>
<sequence length="272" mass="30887">MHVFSIVCVLLCVACSCMAKPYHYSYYISSPNHYQTVEVNDGDVSVDGAQFPTRPNGPENPAFRQGRGGFGGNRNPYPPGRYPSDQNEPNYRREWSPNYPDMHDRDFNPQFNRRGQIPENRGGVYHRNNGPYEGDFDYRFNQVDPNQRRPSFQQDNFNYYHKFQGLRTNPEIRNQDQASNPQYATPNQRADLTQEIDESSDTEKEEVTTSQPCSFCGVDRVNTRDGINGDNVDSDSEPVEPKMVGGKSVPTFAVDNSAVTPASVIIPYYVLT</sequence>
<keyword evidence="2" id="KW-0732">Signal</keyword>
<proteinExistence type="predicted"/>
<feature type="region of interest" description="Disordered" evidence="1">
    <location>
        <begin position="220"/>
        <end position="244"/>
    </location>
</feature>
<reference evidence="5 6" key="1">
    <citation type="journal article" date="2013" name="Genome Biol.">
        <title>Draft genome of the mountain pine beetle, Dendroctonus ponderosae Hopkins, a major forest pest.</title>
        <authorList>
            <person name="Keeling C.I."/>
            <person name="Yuen M.M."/>
            <person name="Liao N.Y."/>
            <person name="Docking T.R."/>
            <person name="Chan S.K."/>
            <person name="Taylor G.A."/>
            <person name="Palmquist D.L."/>
            <person name="Jackman S.D."/>
            <person name="Nguyen A."/>
            <person name="Li M."/>
            <person name="Henderson H."/>
            <person name="Janes J.K."/>
            <person name="Zhao Y."/>
            <person name="Pandoh P."/>
            <person name="Moore R."/>
            <person name="Sperling F.A."/>
            <person name="Huber D.P."/>
            <person name="Birol I."/>
            <person name="Jones S.J."/>
            <person name="Bohlmann J."/>
        </authorList>
    </citation>
    <scope>NUCLEOTIDE SEQUENCE</scope>
</reference>
<organism evidence="3 6">
    <name type="scientific">Dendroctonus ponderosae</name>
    <name type="common">Mountain pine beetle</name>
    <dbReference type="NCBI Taxonomy" id="77166"/>
    <lineage>
        <taxon>Eukaryota</taxon>
        <taxon>Metazoa</taxon>
        <taxon>Ecdysozoa</taxon>
        <taxon>Arthropoda</taxon>
        <taxon>Hexapoda</taxon>
        <taxon>Insecta</taxon>
        <taxon>Pterygota</taxon>
        <taxon>Neoptera</taxon>
        <taxon>Endopterygota</taxon>
        <taxon>Coleoptera</taxon>
        <taxon>Polyphaga</taxon>
        <taxon>Cucujiformia</taxon>
        <taxon>Curculionidae</taxon>
        <taxon>Scolytinae</taxon>
        <taxon>Dendroctonus</taxon>
    </lineage>
</organism>
<dbReference type="OrthoDB" id="10627285at2759"/>
<dbReference type="AlphaFoldDB" id="U4UQH5"/>
<accession>U4UQH5</accession>
<feature type="chain" id="PRO_5044739096" evidence="2">
    <location>
        <begin position="20"/>
        <end position="272"/>
    </location>
</feature>
<dbReference type="Proteomes" id="UP000019118">
    <property type="component" value="Unassembled WGS sequence"/>
</dbReference>
<evidence type="ECO:0000313" key="3">
    <source>
        <dbReference type="EMBL" id="ERL95327.1"/>
    </source>
</evidence>
<feature type="region of interest" description="Disordered" evidence="1">
    <location>
        <begin position="46"/>
        <end position="92"/>
    </location>
</feature>